<dbReference type="Pfam" id="PF00532">
    <property type="entry name" value="Peripla_BP_1"/>
    <property type="match status" value="1"/>
</dbReference>
<comment type="caution">
    <text evidence="6">The sequence shown here is derived from an EMBL/GenBank/DDBJ whole genome shotgun (WGS) entry which is preliminary data.</text>
</comment>
<dbReference type="CDD" id="cd06284">
    <property type="entry name" value="PBP1_LacI-like"/>
    <property type="match status" value="1"/>
</dbReference>
<reference evidence="6 7" key="1">
    <citation type="submission" date="2019-03" db="EMBL/GenBank/DDBJ databases">
        <title>Genomic Encyclopedia of Type Strains, Phase IV (KMG-IV): sequencing the most valuable type-strain genomes for metagenomic binning, comparative biology and taxonomic classification.</title>
        <authorList>
            <person name="Goeker M."/>
        </authorList>
    </citation>
    <scope>NUCLEOTIDE SEQUENCE [LARGE SCALE GENOMIC DNA]</scope>
    <source>
        <strain evidence="6 7">DSM 19580</strain>
    </source>
</reference>
<dbReference type="GO" id="GO:0003700">
    <property type="term" value="F:DNA-binding transcription factor activity"/>
    <property type="evidence" value="ECO:0007669"/>
    <property type="project" value="TreeGrafter"/>
</dbReference>
<dbReference type="SUPFAM" id="SSF47413">
    <property type="entry name" value="lambda repressor-like DNA-binding domains"/>
    <property type="match status" value="1"/>
</dbReference>
<organism evidence="6 7">
    <name type="scientific">Biostraticola tofi</name>
    <dbReference type="NCBI Taxonomy" id="466109"/>
    <lineage>
        <taxon>Bacteria</taxon>
        <taxon>Pseudomonadati</taxon>
        <taxon>Pseudomonadota</taxon>
        <taxon>Gammaproteobacteria</taxon>
        <taxon>Enterobacterales</taxon>
        <taxon>Bruguierivoracaceae</taxon>
        <taxon>Biostraticola</taxon>
    </lineage>
</organism>
<dbReference type="EMBL" id="SMCR01000009">
    <property type="protein sequence ID" value="TCV93465.1"/>
    <property type="molecule type" value="Genomic_DNA"/>
</dbReference>
<dbReference type="NCBIfam" id="NF008269">
    <property type="entry name" value="PRK11041.1"/>
    <property type="match status" value="1"/>
</dbReference>
<evidence type="ECO:0000259" key="5">
    <source>
        <dbReference type="PROSITE" id="PS50932"/>
    </source>
</evidence>
<dbReference type="PROSITE" id="PS00356">
    <property type="entry name" value="HTH_LACI_1"/>
    <property type="match status" value="1"/>
</dbReference>
<name>A0A4R3YL22_9GAMM</name>
<dbReference type="PROSITE" id="PS50932">
    <property type="entry name" value="HTH_LACI_2"/>
    <property type="match status" value="1"/>
</dbReference>
<dbReference type="AlphaFoldDB" id="A0A4R3YL22"/>
<dbReference type="Proteomes" id="UP000295719">
    <property type="component" value="Unassembled WGS sequence"/>
</dbReference>
<keyword evidence="3" id="KW-0238">DNA-binding</keyword>
<dbReference type="GO" id="GO:0000976">
    <property type="term" value="F:transcription cis-regulatory region binding"/>
    <property type="evidence" value="ECO:0007669"/>
    <property type="project" value="TreeGrafter"/>
</dbReference>
<keyword evidence="2" id="KW-0805">Transcription regulation</keyword>
<dbReference type="InterPro" id="IPR028082">
    <property type="entry name" value="Peripla_BP_I"/>
</dbReference>
<proteinExistence type="predicted"/>
<dbReference type="InterPro" id="IPR000843">
    <property type="entry name" value="HTH_LacI"/>
</dbReference>
<protein>
    <submittedName>
        <fullName evidence="6">LacI family transcriptional regulator</fullName>
    </submittedName>
</protein>
<keyword evidence="7" id="KW-1185">Reference proteome</keyword>
<dbReference type="SMART" id="SM00354">
    <property type="entry name" value="HTH_LACI"/>
    <property type="match status" value="1"/>
</dbReference>
<evidence type="ECO:0000256" key="3">
    <source>
        <dbReference type="ARBA" id="ARBA00023125"/>
    </source>
</evidence>
<keyword evidence="4" id="KW-0804">Transcription</keyword>
<feature type="domain" description="HTH lacI-type" evidence="5">
    <location>
        <begin position="9"/>
        <end position="63"/>
    </location>
</feature>
<dbReference type="Pfam" id="PF00356">
    <property type="entry name" value="LacI"/>
    <property type="match status" value="1"/>
</dbReference>
<dbReference type="PANTHER" id="PTHR30146">
    <property type="entry name" value="LACI-RELATED TRANSCRIPTIONAL REPRESSOR"/>
    <property type="match status" value="1"/>
</dbReference>
<dbReference type="InterPro" id="IPR010982">
    <property type="entry name" value="Lambda_DNA-bd_dom_sf"/>
</dbReference>
<dbReference type="RefSeq" id="WP_407924223.1">
    <property type="nucleotide sequence ID" value="NZ_SMCR01000009.1"/>
</dbReference>
<accession>A0A4R3YL22</accession>
<evidence type="ECO:0000256" key="4">
    <source>
        <dbReference type="ARBA" id="ARBA00023163"/>
    </source>
</evidence>
<dbReference type="Gene3D" id="1.10.260.40">
    <property type="entry name" value="lambda repressor-like DNA-binding domains"/>
    <property type="match status" value="1"/>
</dbReference>
<dbReference type="SUPFAM" id="SSF53822">
    <property type="entry name" value="Periplasmic binding protein-like I"/>
    <property type="match status" value="1"/>
</dbReference>
<sequence length="344" mass="37907">MEQNKTGMITMKDVAIKAGVSTATVSRALMNPEKVSTQTRRKVQLAVTAVGYEPQPLTRQAKRSETRTILAVVPDICDGFFSEILRGIEETASDEGYLVLVVDCAHQHKKNFTDLLITRQVDGMLLLGANLPFSIGKAEQQNLPPMVMVNEFVPELELPTVHIDNLTAAYEAVEYLFKLGHQRIACISGPEGTPLFEYRVQGFIQAMRRHSIPPAEQGIFRGDINFRTGANGLNTLISRPNPPTAIFCHSDIIAFGALSQAKSNGLNVPGDLSLIGFDDITLAQFCDPPLTTVAQPRYQIGCDAMLLLLRQVRQHALINSSLLLESKLIIRRSTAMPGVRHSRF</sequence>
<dbReference type="Gene3D" id="3.40.50.2300">
    <property type="match status" value="2"/>
</dbReference>
<dbReference type="InterPro" id="IPR001761">
    <property type="entry name" value="Peripla_BP/Lac1_sug-bd_dom"/>
</dbReference>
<evidence type="ECO:0000256" key="2">
    <source>
        <dbReference type="ARBA" id="ARBA00023015"/>
    </source>
</evidence>
<evidence type="ECO:0000256" key="1">
    <source>
        <dbReference type="ARBA" id="ARBA00022491"/>
    </source>
</evidence>
<evidence type="ECO:0000313" key="6">
    <source>
        <dbReference type="EMBL" id="TCV93465.1"/>
    </source>
</evidence>
<evidence type="ECO:0000313" key="7">
    <source>
        <dbReference type="Proteomes" id="UP000295719"/>
    </source>
</evidence>
<dbReference type="PANTHER" id="PTHR30146:SF151">
    <property type="entry name" value="HTH-TYPE TRANSCRIPTIONAL REPRESSOR CYTR"/>
    <property type="match status" value="1"/>
</dbReference>
<gene>
    <name evidence="6" type="ORF">EDC52_10921</name>
</gene>
<keyword evidence="1" id="KW-0678">Repressor</keyword>
<dbReference type="CDD" id="cd01392">
    <property type="entry name" value="HTH_LacI"/>
    <property type="match status" value="1"/>
</dbReference>